<keyword evidence="2" id="KW-1277">Toxin-antitoxin system</keyword>
<dbReference type="GO" id="GO:0003729">
    <property type="term" value="F:mRNA binding"/>
    <property type="evidence" value="ECO:0007669"/>
    <property type="project" value="InterPro"/>
</dbReference>
<dbReference type="InterPro" id="IPR038570">
    <property type="entry name" value="HicA_sf"/>
</dbReference>
<evidence type="ECO:0000256" key="6">
    <source>
        <dbReference type="ARBA" id="ARBA00022884"/>
    </source>
</evidence>
<evidence type="ECO:0000256" key="3">
    <source>
        <dbReference type="ARBA" id="ARBA00022722"/>
    </source>
</evidence>
<keyword evidence="4" id="KW-0255">Endonuclease</keyword>
<keyword evidence="6" id="KW-0694">RNA-binding</keyword>
<dbReference type="Proteomes" id="UP000469523">
    <property type="component" value="Unassembled WGS sequence"/>
</dbReference>
<dbReference type="AlphaFoldDB" id="A0A6N7XQL2"/>
<organism evidence="8 9">
    <name type="scientific">Tissierella pigra</name>
    <dbReference type="NCBI Taxonomy" id="2607614"/>
    <lineage>
        <taxon>Bacteria</taxon>
        <taxon>Bacillati</taxon>
        <taxon>Bacillota</taxon>
        <taxon>Tissierellia</taxon>
        <taxon>Tissierellales</taxon>
        <taxon>Tissierellaceae</taxon>
        <taxon>Tissierella</taxon>
    </lineage>
</organism>
<evidence type="ECO:0000256" key="1">
    <source>
        <dbReference type="ARBA" id="ARBA00006620"/>
    </source>
</evidence>
<dbReference type="GO" id="GO:0016787">
    <property type="term" value="F:hydrolase activity"/>
    <property type="evidence" value="ECO:0007669"/>
    <property type="project" value="UniProtKB-KW"/>
</dbReference>
<evidence type="ECO:0000256" key="7">
    <source>
        <dbReference type="ARBA" id="ARBA00023016"/>
    </source>
</evidence>
<dbReference type="Pfam" id="PF07927">
    <property type="entry name" value="HicA_toxin"/>
    <property type="match status" value="1"/>
</dbReference>
<keyword evidence="3" id="KW-0540">Nuclease</keyword>
<evidence type="ECO:0000313" key="9">
    <source>
        <dbReference type="Proteomes" id="UP000469523"/>
    </source>
</evidence>
<keyword evidence="5" id="KW-0378">Hydrolase</keyword>
<dbReference type="RefSeq" id="WP_326828366.1">
    <property type="nucleotide sequence ID" value="NZ_VUNQ01000055.1"/>
</dbReference>
<keyword evidence="7" id="KW-0346">Stress response</keyword>
<comment type="caution">
    <text evidence="8">The sequence shown here is derived from an EMBL/GenBank/DDBJ whole genome shotgun (WGS) entry which is preliminary data.</text>
</comment>
<proteinExistence type="inferred from homology"/>
<protein>
    <submittedName>
        <fullName evidence="8">Type II toxin-antitoxin system HicA family toxin</fullName>
    </submittedName>
</protein>
<name>A0A6N7XQL2_9FIRM</name>
<dbReference type="SUPFAM" id="SSF54786">
    <property type="entry name" value="YcfA/nrd intein domain"/>
    <property type="match status" value="1"/>
</dbReference>
<dbReference type="EMBL" id="VUNQ01000055">
    <property type="protein sequence ID" value="MSU03102.1"/>
    <property type="molecule type" value="Genomic_DNA"/>
</dbReference>
<sequence length="61" mass="6934">MKYSELKKHLKKNGCKFVRNGANHEMWYSEKTGKEFPVGRHNSKEVASGTLKAILKQAGLE</sequence>
<accession>A0A6N7XQL2</accession>
<keyword evidence="9" id="KW-1185">Reference proteome</keyword>
<evidence type="ECO:0000256" key="2">
    <source>
        <dbReference type="ARBA" id="ARBA00022649"/>
    </source>
</evidence>
<evidence type="ECO:0000313" key="8">
    <source>
        <dbReference type="EMBL" id="MSU03102.1"/>
    </source>
</evidence>
<comment type="similarity">
    <text evidence="1">Belongs to the HicA mRNA interferase family.</text>
</comment>
<evidence type="ECO:0000256" key="4">
    <source>
        <dbReference type="ARBA" id="ARBA00022759"/>
    </source>
</evidence>
<dbReference type="GO" id="GO:0004519">
    <property type="term" value="F:endonuclease activity"/>
    <property type="evidence" value="ECO:0007669"/>
    <property type="project" value="UniProtKB-KW"/>
</dbReference>
<dbReference type="Gene3D" id="3.30.920.30">
    <property type="entry name" value="Hypothetical protein"/>
    <property type="match status" value="1"/>
</dbReference>
<gene>
    <name evidence="8" type="ORF">FYJ83_16700</name>
</gene>
<dbReference type="InterPro" id="IPR012933">
    <property type="entry name" value="HicA_mRNA_interferase"/>
</dbReference>
<evidence type="ECO:0000256" key="5">
    <source>
        <dbReference type="ARBA" id="ARBA00022801"/>
    </source>
</evidence>
<reference evidence="8 9" key="1">
    <citation type="submission" date="2019-09" db="EMBL/GenBank/DDBJ databases">
        <title>In-depth cultivation of the pig gut microbiome towards novel bacterial diversity and tailored functional studies.</title>
        <authorList>
            <person name="Wylensek D."/>
            <person name="Hitch T.C.A."/>
            <person name="Clavel T."/>
        </authorList>
    </citation>
    <scope>NUCLEOTIDE SEQUENCE [LARGE SCALE GENOMIC DNA]</scope>
    <source>
        <strain evidence="8 9">WCA3-693-APC-4?</strain>
    </source>
</reference>